<evidence type="ECO:0000313" key="2">
    <source>
        <dbReference type="EMBL" id="KAG5164877.1"/>
    </source>
</evidence>
<evidence type="ECO:0000256" key="1">
    <source>
        <dbReference type="SAM" id="MobiDB-lite"/>
    </source>
</evidence>
<reference evidence="2" key="1">
    <citation type="submission" date="2021-02" db="EMBL/GenBank/DDBJ databases">
        <title>Psilocybe cubensis genome.</title>
        <authorList>
            <person name="Mckernan K.J."/>
            <person name="Crawford S."/>
            <person name="Trippe A."/>
            <person name="Kane L.T."/>
            <person name="Mclaughlin S."/>
        </authorList>
    </citation>
    <scope>NUCLEOTIDE SEQUENCE [LARGE SCALE GENOMIC DNA]</scope>
    <source>
        <strain evidence="2">MGC-MH-2018</strain>
    </source>
</reference>
<dbReference type="AlphaFoldDB" id="A0A8H7XQC6"/>
<name>A0A8H7XQC6_PSICU</name>
<sequence length="186" mass="20706">MVICIFKVLQGYRPKDRYYSDLDELNPEAVVDTDTRRQPLAIDSRAVYWEDAAGQSMGTSPGGTYHIHGRSPDDVYDTAFASLVSLQGEHSPISPIPEHRMSTILRVQRLVAKLTTASYSAQIDPEDRRLHRQVSHLRREIANIVLSNSSGVNSLSPLPLPESVILEPPPPYSDAVHNSDDRTAVF</sequence>
<accession>A0A8H7XQC6</accession>
<protein>
    <submittedName>
        <fullName evidence="2">Uncharacterized protein</fullName>
    </submittedName>
</protein>
<organism evidence="2">
    <name type="scientific">Psilocybe cubensis</name>
    <name type="common">Psychedelic mushroom</name>
    <name type="synonym">Stropharia cubensis</name>
    <dbReference type="NCBI Taxonomy" id="181762"/>
    <lineage>
        <taxon>Eukaryota</taxon>
        <taxon>Fungi</taxon>
        <taxon>Dikarya</taxon>
        <taxon>Basidiomycota</taxon>
        <taxon>Agaricomycotina</taxon>
        <taxon>Agaricomycetes</taxon>
        <taxon>Agaricomycetidae</taxon>
        <taxon>Agaricales</taxon>
        <taxon>Agaricineae</taxon>
        <taxon>Strophariaceae</taxon>
        <taxon>Psilocybe</taxon>
    </lineage>
</organism>
<dbReference type="EMBL" id="JAFIQS010000011">
    <property type="protein sequence ID" value="KAG5164877.1"/>
    <property type="molecule type" value="Genomic_DNA"/>
</dbReference>
<dbReference type="OrthoDB" id="10435215at2759"/>
<feature type="region of interest" description="Disordered" evidence="1">
    <location>
        <begin position="166"/>
        <end position="186"/>
    </location>
</feature>
<comment type="caution">
    <text evidence="2">The sequence shown here is derived from an EMBL/GenBank/DDBJ whole genome shotgun (WGS) entry which is preliminary data.</text>
</comment>
<proteinExistence type="predicted"/>
<gene>
    <name evidence="2" type="ORF">JR316_010523</name>
</gene>
<feature type="compositionally biased region" description="Basic and acidic residues" evidence="1">
    <location>
        <begin position="177"/>
        <end position="186"/>
    </location>
</feature>